<dbReference type="EMBL" id="PRKW01000002">
    <property type="protein sequence ID" value="PPB49935.1"/>
    <property type="molecule type" value="Genomic_DNA"/>
</dbReference>
<evidence type="ECO:0000313" key="3">
    <source>
        <dbReference type="EMBL" id="PPB49935.1"/>
    </source>
</evidence>
<dbReference type="InterPro" id="IPR021414">
    <property type="entry name" value="DUF3054"/>
</dbReference>
<name>A0A2S5IZF7_9MICC</name>
<sequence length="152" mass="15707">MPSSTSPHPARATSSPAGRAVSGRAVSGRAPAAPVGWGFADVVLILVFAASGRRTHEHGVTVAGVAETAWPFLLAYTAAALAVRAWRSPGTPWPTGVVLWLGTVAGGLAVRALSGAGVALSFQVVTLIVLGVFLLLPRVVHHVVRRRRRPVA</sequence>
<reference evidence="3 4" key="1">
    <citation type="journal article" date="2014" name="Int. J. Syst. Evol. Microbiol.">
        <title>Arthrobacter pityocampae sp. nov., isolated from Thaumetopoea pityocampa (Lep., Thaumetopoeidae).</title>
        <authorList>
            <person name="Ince I.A."/>
            <person name="Demirbag Z."/>
            <person name="Kati H."/>
        </authorList>
    </citation>
    <scope>NUCLEOTIDE SEQUENCE [LARGE SCALE GENOMIC DNA]</scope>
    <source>
        <strain evidence="3 4">Tp2</strain>
    </source>
</reference>
<proteinExistence type="predicted"/>
<dbReference type="Proteomes" id="UP000239297">
    <property type="component" value="Unassembled WGS sequence"/>
</dbReference>
<feature type="compositionally biased region" description="Polar residues" evidence="1">
    <location>
        <begin position="1"/>
        <end position="16"/>
    </location>
</feature>
<dbReference type="AlphaFoldDB" id="A0A2S5IZF7"/>
<evidence type="ECO:0000256" key="1">
    <source>
        <dbReference type="SAM" id="MobiDB-lite"/>
    </source>
</evidence>
<feature type="transmembrane region" description="Helical" evidence="2">
    <location>
        <begin position="69"/>
        <end position="86"/>
    </location>
</feature>
<feature type="transmembrane region" description="Helical" evidence="2">
    <location>
        <begin position="120"/>
        <end position="140"/>
    </location>
</feature>
<keyword evidence="4" id="KW-1185">Reference proteome</keyword>
<evidence type="ECO:0000313" key="4">
    <source>
        <dbReference type="Proteomes" id="UP000239297"/>
    </source>
</evidence>
<keyword evidence="2" id="KW-1133">Transmembrane helix</keyword>
<comment type="caution">
    <text evidence="3">The sequence shown here is derived from an EMBL/GenBank/DDBJ whole genome shotgun (WGS) entry which is preliminary data.</text>
</comment>
<organism evidence="3 4">
    <name type="scientific">Arthrobacter pityocampae</name>
    <dbReference type="NCBI Taxonomy" id="547334"/>
    <lineage>
        <taxon>Bacteria</taxon>
        <taxon>Bacillati</taxon>
        <taxon>Actinomycetota</taxon>
        <taxon>Actinomycetes</taxon>
        <taxon>Micrococcales</taxon>
        <taxon>Micrococcaceae</taxon>
        <taxon>Arthrobacter</taxon>
    </lineage>
</organism>
<keyword evidence="2" id="KW-0472">Membrane</keyword>
<feature type="transmembrane region" description="Helical" evidence="2">
    <location>
        <begin position="32"/>
        <end position="49"/>
    </location>
</feature>
<protein>
    <submittedName>
        <fullName evidence="3">DUF3054 domain-containing protein</fullName>
    </submittedName>
</protein>
<evidence type="ECO:0000256" key="2">
    <source>
        <dbReference type="SAM" id="Phobius"/>
    </source>
</evidence>
<dbReference type="RefSeq" id="WP_104120430.1">
    <property type="nucleotide sequence ID" value="NZ_PRKW01000002.1"/>
</dbReference>
<dbReference type="Pfam" id="PF11255">
    <property type="entry name" value="DUF3054"/>
    <property type="match status" value="1"/>
</dbReference>
<feature type="region of interest" description="Disordered" evidence="1">
    <location>
        <begin position="1"/>
        <end position="21"/>
    </location>
</feature>
<accession>A0A2S5IZF7</accession>
<dbReference type="OrthoDB" id="3698172at2"/>
<keyword evidence="2" id="KW-0812">Transmembrane</keyword>
<gene>
    <name evidence="3" type="ORF">C4K88_04405</name>
</gene>